<dbReference type="InterPro" id="IPR027417">
    <property type="entry name" value="P-loop_NTPase"/>
</dbReference>
<keyword evidence="5" id="KW-0493">Microtubule</keyword>
<dbReference type="SUPFAM" id="SSF52540">
    <property type="entry name" value="P-loop containing nucleoside triphosphate hydrolases"/>
    <property type="match status" value="1"/>
</dbReference>
<dbReference type="PROSITE" id="PS50067">
    <property type="entry name" value="KINESIN_MOTOR_2"/>
    <property type="match status" value="1"/>
</dbReference>
<dbReference type="InterPro" id="IPR036961">
    <property type="entry name" value="Kinesin_motor_dom_sf"/>
</dbReference>
<accession>A0AAU9NTU5</accession>
<protein>
    <recommendedName>
        <fullName evidence="5">Kinesin-like protein</fullName>
    </recommendedName>
</protein>
<evidence type="ECO:0000259" key="6">
    <source>
        <dbReference type="PROSITE" id="PS50067"/>
    </source>
</evidence>
<dbReference type="GO" id="GO:0007052">
    <property type="term" value="P:mitotic spindle organization"/>
    <property type="evidence" value="ECO:0007669"/>
    <property type="project" value="TreeGrafter"/>
</dbReference>
<sequence>MNAGSSRSHCIYMFTIQKEVTNEKRVRRGKVVLVDLAGSEKVEKTGAEGKVLEEANPINKSLSVRGNVISSFTSSPHAKSLHIPFRDSKLTRLLQDALTDMMDLLGSDLPVESDEGMQFTWSDGILLQRLADNRKSNQVELNELMKLCKWERNEWFMTMETSKWTREKFKKLIQKYIDVLKQPVVLILTQEAARSGIKTIAVHTSASFSDSFEKYKQVLDVSCNETQFKNRRGSYGLPLGEIKLILHWEIYVLQSVSSLTTHVSHWRKLKSP</sequence>
<name>A0AAU9NTU5_9ASTR</name>
<dbReference type="GO" id="GO:0008017">
    <property type="term" value="F:microtubule binding"/>
    <property type="evidence" value="ECO:0007669"/>
    <property type="project" value="InterPro"/>
</dbReference>
<keyword evidence="1 5" id="KW-0547">Nucleotide-binding</keyword>
<dbReference type="GO" id="GO:0005524">
    <property type="term" value="F:ATP binding"/>
    <property type="evidence" value="ECO:0007669"/>
    <property type="project" value="UniProtKB-KW"/>
</dbReference>
<keyword evidence="2 5" id="KW-0067">ATP-binding</keyword>
<evidence type="ECO:0000256" key="4">
    <source>
        <dbReference type="PROSITE-ProRule" id="PRU00283"/>
    </source>
</evidence>
<dbReference type="InterPro" id="IPR027640">
    <property type="entry name" value="Kinesin-like_fam"/>
</dbReference>
<gene>
    <name evidence="7" type="ORF">LVIROSA_LOCUS27221</name>
</gene>
<dbReference type="Pfam" id="PF00225">
    <property type="entry name" value="Kinesin"/>
    <property type="match status" value="1"/>
</dbReference>
<dbReference type="EMBL" id="CAKMRJ010005412">
    <property type="protein sequence ID" value="CAH1441136.1"/>
    <property type="molecule type" value="Genomic_DNA"/>
</dbReference>
<proteinExistence type="inferred from homology"/>
<comment type="caution">
    <text evidence="4">Lacks conserved residue(s) required for the propagation of feature annotation.</text>
</comment>
<evidence type="ECO:0000256" key="2">
    <source>
        <dbReference type="ARBA" id="ARBA00022840"/>
    </source>
</evidence>
<dbReference type="InterPro" id="IPR019821">
    <property type="entry name" value="Kinesin_motor_CS"/>
</dbReference>
<feature type="domain" description="Kinesin motor" evidence="6">
    <location>
        <begin position="1"/>
        <end position="99"/>
    </location>
</feature>
<keyword evidence="8" id="KW-1185">Reference proteome</keyword>
<evidence type="ECO:0000256" key="1">
    <source>
        <dbReference type="ARBA" id="ARBA00022741"/>
    </source>
</evidence>
<comment type="caution">
    <text evidence="7">The sequence shown here is derived from an EMBL/GenBank/DDBJ whole genome shotgun (WGS) entry which is preliminary data.</text>
</comment>
<dbReference type="PROSITE" id="PS00411">
    <property type="entry name" value="KINESIN_MOTOR_1"/>
    <property type="match status" value="1"/>
</dbReference>
<dbReference type="SMART" id="SM00129">
    <property type="entry name" value="KISc"/>
    <property type="match status" value="1"/>
</dbReference>
<dbReference type="GO" id="GO:0051231">
    <property type="term" value="P:spindle elongation"/>
    <property type="evidence" value="ECO:0007669"/>
    <property type="project" value="TreeGrafter"/>
</dbReference>
<reference evidence="7 8" key="1">
    <citation type="submission" date="2022-01" db="EMBL/GenBank/DDBJ databases">
        <authorList>
            <person name="Xiong W."/>
            <person name="Schranz E."/>
        </authorList>
    </citation>
    <scope>NUCLEOTIDE SEQUENCE [LARGE SCALE GENOMIC DNA]</scope>
</reference>
<dbReference type="GO" id="GO:0003777">
    <property type="term" value="F:microtubule motor activity"/>
    <property type="evidence" value="ECO:0007669"/>
    <property type="project" value="InterPro"/>
</dbReference>
<dbReference type="PANTHER" id="PTHR47969">
    <property type="entry name" value="CHROMOSOME-ASSOCIATED KINESIN KIF4A-RELATED"/>
    <property type="match status" value="1"/>
</dbReference>
<keyword evidence="3 5" id="KW-0505">Motor protein</keyword>
<dbReference type="GO" id="GO:0007018">
    <property type="term" value="P:microtubule-based movement"/>
    <property type="evidence" value="ECO:0007669"/>
    <property type="project" value="InterPro"/>
</dbReference>
<dbReference type="Gene3D" id="3.40.850.10">
    <property type="entry name" value="Kinesin motor domain"/>
    <property type="match status" value="1"/>
</dbReference>
<evidence type="ECO:0000256" key="3">
    <source>
        <dbReference type="ARBA" id="ARBA00023175"/>
    </source>
</evidence>
<comment type="similarity">
    <text evidence="4 5">Belongs to the TRAFAC class myosin-kinesin ATPase superfamily. Kinesin family.</text>
</comment>
<dbReference type="InterPro" id="IPR001752">
    <property type="entry name" value="Kinesin_motor_dom"/>
</dbReference>
<dbReference type="GO" id="GO:0005874">
    <property type="term" value="C:microtubule"/>
    <property type="evidence" value="ECO:0007669"/>
    <property type="project" value="UniProtKB-KW"/>
</dbReference>
<dbReference type="AlphaFoldDB" id="A0AAU9NTU5"/>
<dbReference type="PRINTS" id="PR00380">
    <property type="entry name" value="KINESINHEAVY"/>
</dbReference>
<dbReference type="PANTHER" id="PTHR47969:SF29">
    <property type="entry name" value="KINESIN-LIKE PROTEIN"/>
    <property type="match status" value="1"/>
</dbReference>
<evidence type="ECO:0000256" key="5">
    <source>
        <dbReference type="RuleBase" id="RU000394"/>
    </source>
</evidence>
<dbReference type="Proteomes" id="UP001157418">
    <property type="component" value="Unassembled WGS sequence"/>
</dbReference>
<organism evidence="7 8">
    <name type="scientific">Lactuca virosa</name>
    <dbReference type="NCBI Taxonomy" id="75947"/>
    <lineage>
        <taxon>Eukaryota</taxon>
        <taxon>Viridiplantae</taxon>
        <taxon>Streptophyta</taxon>
        <taxon>Embryophyta</taxon>
        <taxon>Tracheophyta</taxon>
        <taxon>Spermatophyta</taxon>
        <taxon>Magnoliopsida</taxon>
        <taxon>eudicotyledons</taxon>
        <taxon>Gunneridae</taxon>
        <taxon>Pentapetalae</taxon>
        <taxon>asterids</taxon>
        <taxon>campanulids</taxon>
        <taxon>Asterales</taxon>
        <taxon>Asteraceae</taxon>
        <taxon>Cichorioideae</taxon>
        <taxon>Cichorieae</taxon>
        <taxon>Lactucinae</taxon>
        <taxon>Lactuca</taxon>
    </lineage>
</organism>
<evidence type="ECO:0000313" key="7">
    <source>
        <dbReference type="EMBL" id="CAH1441136.1"/>
    </source>
</evidence>
<dbReference type="GO" id="GO:0005875">
    <property type="term" value="C:microtubule associated complex"/>
    <property type="evidence" value="ECO:0007669"/>
    <property type="project" value="TreeGrafter"/>
</dbReference>
<evidence type="ECO:0000313" key="8">
    <source>
        <dbReference type="Proteomes" id="UP001157418"/>
    </source>
</evidence>